<name>A0A2P7ED05_9SYNE</name>
<dbReference type="EMBL" id="PXVC01000050">
    <property type="protein sequence ID" value="PSI01100.1"/>
    <property type="molecule type" value="Genomic_DNA"/>
</dbReference>
<dbReference type="AlphaFoldDB" id="A0A2P7ED05"/>
<dbReference type="STRING" id="1910958.BTM30_08605"/>
<reference evidence="3" key="1">
    <citation type="submission" date="2018-03" db="EMBL/GenBank/DDBJ databases">
        <title>Ecological and genomic features of two cosmopolitan and abundant freshwater picocyanobacteria.</title>
        <authorList>
            <person name="Cabello-Yeves P.J."/>
            <person name="Picazo A."/>
            <person name="Camacho A."/>
            <person name="Callieri C."/>
            <person name="Rosselli R."/>
            <person name="Roda-Garcia J."/>
            <person name="Coutinho F.H."/>
            <person name="Rodriguez-Valera F."/>
        </authorList>
    </citation>
    <scope>NUCLEOTIDE SEQUENCE [LARGE SCALE GENOMIC DNA]</scope>
    <source>
        <strain evidence="3">Tous</strain>
    </source>
</reference>
<keyword evidence="1" id="KW-0472">Membrane</keyword>
<evidence type="ECO:0000313" key="2">
    <source>
        <dbReference type="EMBL" id="PSI01100.1"/>
    </source>
</evidence>
<evidence type="ECO:0000256" key="1">
    <source>
        <dbReference type="SAM" id="Phobius"/>
    </source>
</evidence>
<dbReference type="Proteomes" id="UP000240206">
    <property type="component" value="Unassembled WGS sequence"/>
</dbReference>
<organism evidence="2 3">
    <name type="scientific">Synechococcus lacustris str. Tous</name>
    <dbReference type="NCBI Taxonomy" id="1910958"/>
    <lineage>
        <taxon>Bacteria</taxon>
        <taxon>Bacillati</taxon>
        <taxon>Cyanobacteriota</taxon>
        <taxon>Cyanophyceae</taxon>
        <taxon>Synechococcales</taxon>
        <taxon>Synechococcaceae</taxon>
        <taxon>Synechococcus</taxon>
    </lineage>
</organism>
<accession>A0A2P7ED05</accession>
<keyword evidence="3" id="KW-1185">Reference proteome</keyword>
<gene>
    <name evidence="2" type="ORF">C7K08_09725</name>
</gene>
<proteinExistence type="predicted"/>
<keyword evidence="1" id="KW-0812">Transmembrane</keyword>
<evidence type="ECO:0000313" key="3">
    <source>
        <dbReference type="Proteomes" id="UP000240206"/>
    </source>
</evidence>
<protein>
    <submittedName>
        <fullName evidence="2">Uncharacterized protein</fullName>
    </submittedName>
</protein>
<keyword evidence="1" id="KW-1133">Transmembrane helix</keyword>
<comment type="caution">
    <text evidence="2">The sequence shown here is derived from an EMBL/GenBank/DDBJ whole genome shotgun (WGS) entry which is preliminary data.</text>
</comment>
<sequence length="64" mass="7133">MGPNLSALELQQRRCGLAVALGLGCWLLRPLPPFMWLPGAVVGAFLLWAALELAGLLWRPQRWH</sequence>
<feature type="transmembrane region" description="Helical" evidence="1">
    <location>
        <begin position="36"/>
        <end position="58"/>
    </location>
</feature>